<evidence type="ECO:0000259" key="1">
    <source>
        <dbReference type="Pfam" id="PF22936"/>
    </source>
</evidence>
<accession>A0A1J6L3X1</accession>
<dbReference type="InterPro" id="IPR054722">
    <property type="entry name" value="PolX-like_BBD"/>
</dbReference>
<dbReference type="InterPro" id="IPR057670">
    <property type="entry name" value="SH3_retrovirus"/>
</dbReference>
<dbReference type="Gramene" id="OIT28415">
    <property type="protein sequence ID" value="OIT28415"/>
    <property type="gene ID" value="A4A49_57718"/>
</dbReference>
<sequence length="318" mass="35156">MFTEEQFNQILKLLNKDEMQETTANMAGISHSTVCLVDKGGCTHEWIIDTGATDHMTSNFSSLFELYNITSQDGKTVQLPNGTKATVSHIGKCKIGEGQEIKNVLYIPDFKYSLLSVSKLTRELRCMAAFFPGFCVLQDLFTGKLKGIVIGDKFQPRAVRSVLMGYSVVQKGYLLFDLTHKRFFVSRNVTFRESVFPFKYLQTAGPVMFQADPYLITQAVPTATISDPAPTTTTDPQLDDQSTGQEAIMEDLHSGEASSSGLEDISPAIASEDVDMPGNANMDQDVVTIDHNHEAVAVPLRKSARDKGPPLWLHDYVT</sequence>
<comment type="caution">
    <text evidence="3">The sequence shown here is derived from an EMBL/GenBank/DDBJ whole genome shotgun (WGS) entry which is preliminary data.</text>
</comment>
<dbReference type="Pfam" id="PF25597">
    <property type="entry name" value="SH3_retrovirus"/>
    <property type="match status" value="1"/>
</dbReference>
<dbReference type="Pfam" id="PF22936">
    <property type="entry name" value="Pol_BBD"/>
    <property type="match status" value="1"/>
</dbReference>
<evidence type="ECO:0000313" key="4">
    <source>
        <dbReference type="Proteomes" id="UP000187609"/>
    </source>
</evidence>
<reference evidence="3" key="1">
    <citation type="submission" date="2016-11" db="EMBL/GenBank/DDBJ databases">
        <title>The genome of Nicotiana attenuata.</title>
        <authorList>
            <person name="Xu S."/>
            <person name="Brockmoeller T."/>
            <person name="Gaquerel E."/>
            <person name="Navarro A."/>
            <person name="Kuhl H."/>
            <person name="Gase K."/>
            <person name="Ling Z."/>
            <person name="Zhou W."/>
            <person name="Kreitzer C."/>
            <person name="Stanke M."/>
            <person name="Tang H."/>
            <person name="Lyons E."/>
            <person name="Pandey P."/>
            <person name="Pandey S.P."/>
            <person name="Timmermann B."/>
            <person name="Baldwin I.T."/>
        </authorList>
    </citation>
    <scope>NUCLEOTIDE SEQUENCE [LARGE SCALE GENOMIC DNA]</scope>
    <source>
        <strain evidence="3">UT</strain>
    </source>
</reference>
<organism evidence="3 4">
    <name type="scientific">Nicotiana attenuata</name>
    <name type="common">Coyote tobacco</name>
    <dbReference type="NCBI Taxonomy" id="49451"/>
    <lineage>
        <taxon>Eukaryota</taxon>
        <taxon>Viridiplantae</taxon>
        <taxon>Streptophyta</taxon>
        <taxon>Embryophyta</taxon>
        <taxon>Tracheophyta</taxon>
        <taxon>Spermatophyta</taxon>
        <taxon>Magnoliopsida</taxon>
        <taxon>eudicotyledons</taxon>
        <taxon>Gunneridae</taxon>
        <taxon>Pentapetalae</taxon>
        <taxon>asterids</taxon>
        <taxon>lamiids</taxon>
        <taxon>Solanales</taxon>
        <taxon>Solanaceae</taxon>
        <taxon>Nicotianoideae</taxon>
        <taxon>Nicotianeae</taxon>
        <taxon>Nicotiana</taxon>
    </lineage>
</organism>
<dbReference type="OMA" id="MCENDET"/>
<gene>
    <name evidence="3" type="ORF">A4A49_57718</name>
</gene>
<feature type="non-terminal residue" evidence="3">
    <location>
        <position position="318"/>
    </location>
</feature>
<protein>
    <recommendedName>
        <fullName evidence="5">Retrovirus-related pol polyprotein from transposon tnt 1-94</fullName>
    </recommendedName>
</protein>
<evidence type="ECO:0000259" key="2">
    <source>
        <dbReference type="Pfam" id="PF25597"/>
    </source>
</evidence>
<proteinExistence type="predicted"/>
<feature type="domain" description="Retrovirus-related Pol polyprotein from transposon TNT 1-94-like beta-barrel" evidence="1">
    <location>
        <begin position="46"/>
        <end position="122"/>
    </location>
</feature>
<evidence type="ECO:0000313" key="3">
    <source>
        <dbReference type="EMBL" id="OIT28415.1"/>
    </source>
</evidence>
<dbReference type="AlphaFoldDB" id="A0A1J6L3X1"/>
<feature type="domain" description="Retroviral polymerase SH3-like" evidence="2">
    <location>
        <begin position="152"/>
        <end position="200"/>
    </location>
</feature>
<name>A0A1J6L3X1_NICAT</name>
<dbReference type="EMBL" id="MJEQ01002075">
    <property type="protein sequence ID" value="OIT28415.1"/>
    <property type="molecule type" value="Genomic_DNA"/>
</dbReference>
<keyword evidence="4" id="KW-1185">Reference proteome</keyword>
<dbReference type="Proteomes" id="UP000187609">
    <property type="component" value="Unassembled WGS sequence"/>
</dbReference>
<evidence type="ECO:0008006" key="5">
    <source>
        <dbReference type="Google" id="ProtNLM"/>
    </source>
</evidence>